<proteinExistence type="predicted"/>
<comment type="caution">
    <text evidence="2">The sequence shown here is derived from an EMBL/GenBank/DDBJ whole genome shotgun (WGS) entry which is preliminary data.</text>
</comment>
<dbReference type="InterPro" id="IPR006530">
    <property type="entry name" value="YD"/>
</dbReference>
<accession>A0A2S7SUB3</accession>
<dbReference type="Proteomes" id="UP000239872">
    <property type="component" value="Unassembled WGS sequence"/>
</dbReference>
<sequence length="1235" mass="135293">MNNDSLNVGLDMAQDGTDTSVFARDAVAYAIDYFKNDYKPVSHNSLQHTTPVTHSLYNGNIARQTMAINEFQRLNKQYAYDQLNRIRNAGYSTVNAADHSLSGIADYKNDYTYDADGNLRSLNRYGNNTGAGAPLMDSLVYRYTPGAIDNKLQSVLDHSADVTDNALTPFNDTSGPRYMYDRIGNTVKDLVSGQDTVRWNLYNKVTSTQNNAGGNTMQFRYDGAGNRVAKYFSTGSDTGTNQTNNYYVHDAQGNILATYNEKTRFTMEPITFIHLAHRGMRSTVGGDENFNNLFITPEFAGVAEFQDMLLNRSADNGDFIRQQTDHPVSYFLNSTGRLKDFIYSDPSYLPALVASDIKAEQPILAPAINNYFKNGGEDDVRTVLSLVFSDPGLQQHALGLLCAAHNGDSTLWLIHKRYSSEVGLATQQAQQQHLLDSAASSGDTASYQNTTGHSDTTGGGGYNPADSTGGYSDSTHLDSAVVLNCDTLLQHINDDRIEQSILVKLAMDYAVEMGAMEDWLRLICTDSLLYGDDGRGGGSSGGDTIKIIAVDRSDGLKPMPDKGGSGTGLTKLVMASLANYEDGYGSLLSFFDSWVGAARTMEALFTTGEKLRAVFNNDPAAYVNAFNAAFGDDEIDSAVAALPRLSLLTHLSTATADLGVGLPPTLATVAVVKEKQFDLASHDIYGSSRLGVKSYYPHQVSVSYTQDGGFTDTNRLWTKRPWYSLEYQDIITQDSLNFYGNAHKDVYYTQHTRGLKQYELTDHLGDVLVTLSDKRAMNRWLALPAAVDSILSYKPVVVTAYDYYPFGQYMPGRYTEDTTSYCFTTTLTEMITVVTMVLLDLGHPRMMNSGGSGPSVTPSDNGGILIHMDGAGAGTGTGVSWPMGDGGGDPTGSTGNPADGDVLVTATVRDGVFNVSVVDDSTGKNLGNVVISSGDNNGIIKIHYSGGGHGASLHVTLDNAGNDNNISISAIRVPHYTYVPQSVVSRVCNGESYRYGYNGQMKNNEWAGLGNHLDFKFRGYDPGVARFSAVDPLFKKYPWNSNYAFAENRVIDGKDLEGREWLSPLLFETIKPIPNIEIVPAEEVIDAVGDAVEMGIKMNDHHVNPAQLKQNPVMQAARRAGFKFEGKENKVPLEQFSKETGKGQHGNHPNYNEQVKNQYDQFEEGNPSYSDEEALNFIRNTTSKNIETIKKNPGVKLNKLDLFRGVPTIDNLNARRPIDETKIKPQKIIRSQWVS</sequence>
<dbReference type="EMBL" id="PPSL01000003">
    <property type="protein sequence ID" value="PQJ10493.1"/>
    <property type="molecule type" value="Genomic_DNA"/>
</dbReference>
<dbReference type="NCBIfam" id="TIGR01643">
    <property type="entry name" value="YD_repeat_2x"/>
    <property type="match status" value="1"/>
</dbReference>
<reference evidence="2 3" key="1">
    <citation type="submission" date="2018-01" db="EMBL/GenBank/DDBJ databases">
        <title>A novel member of the phylum Bacteroidetes isolated from glacier ice.</title>
        <authorList>
            <person name="Liu Q."/>
            <person name="Xin Y.-H."/>
        </authorList>
    </citation>
    <scope>NUCLEOTIDE SEQUENCE [LARGE SCALE GENOMIC DNA]</scope>
    <source>
        <strain evidence="2 3">RB1R16</strain>
    </source>
</reference>
<dbReference type="RefSeq" id="WP_105039221.1">
    <property type="nucleotide sequence ID" value="NZ_PPSL01000003.1"/>
</dbReference>
<dbReference type="Gene3D" id="2.180.10.10">
    <property type="entry name" value="RHS repeat-associated core"/>
    <property type="match status" value="2"/>
</dbReference>
<dbReference type="Pfam" id="PF14412">
    <property type="entry name" value="AHH"/>
    <property type="match status" value="1"/>
</dbReference>
<evidence type="ECO:0008006" key="4">
    <source>
        <dbReference type="Google" id="ProtNLM"/>
    </source>
</evidence>
<protein>
    <recommendedName>
        <fullName evidence="4">RHS repeat-associated core domain-containing protein</fullName>
    </recommendedName>
</protein>
<evidence type="ECO:0000256" key="1">
    <source>
        <dbReference type="SAM" id="MobiDB-lite"/>
    </source>
</evidence>
<feature type="region of interest" description="Disordered" evidence="1">
    <location>
        <begin position="435"/>
        <end position="470"/>
    </location>
</feature>
<evidence type="ECO:0000313" key="3">
    <source>
        <dbReference type="Proteomes" id="UP000239872"/>
    </source>
</evidence>
<dbReference type="AlphaFoldDB" id="A0A2S7SUB3"/>
<keyword evidence="3" id="KW-1185">Reference proteome</keyword>
<name>A0A2S7SUB3_9BACT</name>
<organism evidence="2 3">
    <name type="scientific">Flavipsychrobacter stenotrophus</name>
    <dbReference type="NCBI Taxonomy" id="2077091"/>
    <lineage>
        <taxon>Bacteria</taxon>
        <taxon>Pseudomonadati</taxon>
        <taxon>Bacteroidota</taxon>
        <taxon>Chitinophagia</taxon>
        <taxon>Chitinophagales</taxon>
        <taxon>Chitinophagaceae</taxon>
        <taxon>Flavipsychrobacter</taxon>
    </lineage>
</organism>
<dbReference type="InterPro" id="IPR032871">
    <property type="entry name" value="AHH_dom_containing"/>
</dbReference>
<evidence type="ECO:0000313" key="2">
    <source>
        <dbReference type="EMBL" id="PQJ10493.1"/>
    </source>
</evidence>
<dbReference type="OrthoDB" id="2972467at2"/>
<gene>
    <name evidence="2" type="ORF">CJD36_010985</name>
</gene>
<feature type="region of interest" description="Disordered" evidence="1">
    <location>
        <begin position="877"/>
        <end position="898"/>
    </location>
</feature>